<dbReference type="Pfam" id="PF03466">
    <property type="entry name" value="LysR_substrate"/>
    <property type="match status" value="1"/>
</dbReference>
<name>A0ABZ2KXQ5_9BACT</name>
<dbReference type="Gene3D" id="3.40.190.290">
    <property type="match status" value="1"/>
</dbReference>
<evidence type="ECO:0000256" key="1">
    <source>
        <dbReference type="ARBA" id="ARBA00009437"/>
    </source>
</evidence>
<organism evidence="6 7">
    <name type="scientific">Pendulispora rubella</name>
    <dbReference type="NCBI Taxonomy" id="2741070"/>
    <lineage>
        <taxon>Bacteria</taxon>
        <taxon>Pseudomonadati</taxon>
        <taxon>Myxococcota</taxon>
        <taxon>Myxococcia</taxon>
        <taxon>Myxococcales</taxon>
        <taxon>Sorangiineae</taxon>
        <taxon>Pendulisporaceae</taxon>
        <taxon>Pendulispora</taxon>
    </lineage>
</organism>
<dbReference type="Gene3D" id="1.10.10.10">
    <property type="entry name" value="Winged helix-like DNA-binding domain superfamily/Winged helix DNA-binding domain"/>
    <property type="match status" value="1"/>
</dbReference>
<evidence type="ECO:0000313" key="7">
    <source>
        <dbReference type="Proteomes" id="UP001374803"/>
    </source>
</evidence>
<dbReference type="SUPFAM" id="SSF46785">
    <property type="entry name" value="Winged helix' DNA-binding domain"/>
    <property type="match status" value="1"/>
</dbReference>
<dbReference type="SUPFAM" id="SSF53850">
    <property type="entry name" value="Periplasmic binding protein-like II"/>
    <property type="match status" value="1"/>
</dbReference>
<dbReference type="Proteomes" id="UP001374803">
    <property type="component" value="Chromosome"/>
</dbReference>
<comment type="similarity">
    <text evidence="1">Belongs to the LysR transcriptional regulatory family.</text>
</comment>
<evidence type="ECO:0000256" key="4">
    <source>
        <dbReference type="ARBA" id="ARBA00023163"/>
    </source>
</evidence>
<reference evidence="6" key="1">
    <citation type="submission" date="2021-12" db="EMBL/GenBank/DDBJ databases">
        <title>Discovery of the Pendulisporaceae a myxobacterial family with distinct sporulation behavior and unique specialized metabolism.</title>
        <authorList>
            <person name="Garcia R."/>
            <person name="Popoff A."/>
            <person name="Bader C.D."/>
            <person name="Loehr J."/>
            <person name="Walesch S."/>
            <person name="Walt C."/>
            <person name="Boldt J."/>
            <person name="Bunk B."/>
            <person name="Haeckl F.J.F.P.J."/>
            <person name="Gunesch A.P."/>
            <person name="Birkelbach J."/>
            <person name="Nuebel U."/>
            <person name="Pietschmann T."/>
            <person name="Bach T."/>
            <person name="Mueller R."/>
        </authorList>
    </citation>
    <scope>NUCLEOTIDE SEQUENCE</scope>
    <source>
        <strain evidence="6">MSr11367</strain>
    </source>
</reference>
<proteinExistence type="inferred from homology"/>
<dbReference type="InterPro" id="IPR000847">
    <property type="entry name" value="LysR_HTH_N"/>
</dbReference>
<dbReference type="InterPro" id="IPR036390">
    <property type="entry name" value="WH_DNA-bd_sf"/>
</dbReference>
<keyword evidence="4" id="KW-0804">Transcription</keyword>
<feature type="domain" description="HTH lysR-type" evidence="5">
    <location>
        <begin position="10"/>
        <end position="67"/>
    </location>
</feature>
<sequence length="308" mass="33973">MPSSFDPKAVHLELLRTLLAAATARTFGEAAKQRGISTPAISQQIKSLETQLGVPLFERVGRNARLTASGAELVAVVRHQLALLDDAVAAFVEDGESVRGRVRIGGPGPFSAMWLRPRLVKLLKAHPTLRLDVRYGVPSVLTKQLLAGELDFAIIVQDPTEASFESRVIHVEEFAPVASPAYVRKHGMPESAAEFRQRPMIVFDDDMAMLAPWWRAAFGRREPMPPSVLCSVTSLEDMRQLVLQGLGIAVLPDYFTARDVAAGHLVRVCKHVQPGRRKREAHNPVYLCWRKGVVMTARLRAVHAELTA</sequence>
<accession>A0ABZ2KXQ5</accession>
<dbReference type="InterPro" id="IPR005119">
    <property type="entry name" value="LysR_subst-bd"/>
</dbReference>
<dbReference type="InterPro" id="IPR036388">
    <property type="entry name" value="WH-like_DNA-bd_sf"/>
</dbReference>
<dbReference type="Pfam" id="PF00126">
    <property type="entry name" value="HTH_1"/>
    <property type="match status" value="1"/>
</dbReference>
<dbReference type="PRINTS" id="PR00039">
    <property type="entry name" value="HTHLYSR"/>
</dbReference>
<dbReference type="PANTHER" id="PTHR30537:SF5">
    <property type="entry name" value="HTH-TYPE TRANSCRIPTIONAL ACTIVATOR TTDR-RELATED"/>
    <property type="match status" value="1"/>
</dbReference>
<keyword evidence="2" id="KW-0805">Transcription regulation</keyword>
<dbReference type="InterPro" id="IPR058163">
    <property type="entry name" value="LysR-type_TF_proteobact-type"/>
</dbReference>
<dbReference type="PANTHER" id="PTHR30537">
    <property type="entry name" value="HTH-TYPE TRANSCRIPTIONAL REGULATOR"/>
    <property type="match status" value="1"/>
</dbReference>
<gene>
    <name evidence="6" type="ORF">LVJ94_29670</name>
</gene>
<dbReference type="EMBL" id="CP089983">
    <property type="protein sequence ID" value="WXB01077.1"/>
    <property type="molecule type" value="Genomic_DNA"/>
</dbReference>
<keyword evidence="7" id="KW-1185">Reference proteome</keyword>
<evidence type="ECO:0000313" key="6">
    <source>
        <dbReference type="EMBL" id="WXB01077.1"/>
    </source>
</evidence>
<evidence type="ECO:0000256" key="3">
    <source>
        <dbReference type="ARBA" id="ARBA00023125"/>
    </source>
</evidence>
<dbReference type="RefSeq" id="WP_394830684.1">
    <property type="nucleotide sequence ID" value="NZ_CP089929.1"/>
</dbReference>
<evidence type="ECO:0000259" key="5">
    <source>
        <dbReference type="PROSITE" id="PS50931"/>
    </source>
</evidence>
<protein>
    <submittedName>
        <fullName evidence="6">LysR family transcriptional regulator</fullName>
    </submittedName>
</protein>
<evidence type="ECO:0000256" key="2">
    <source>
        <dbReference type="ARBA" id="ARBA00023015"/>
    </source>
</evidence>
<dbReference type="PROSITE" id="PS50931">
    <property type="entry name" value="HTH_LYSR"/>
    <property type="match status" value="1"/>
</dbReference>
<keyword evidence="3" id="KW-0238">DNA-binding</keyword>